<evidence type="ECO:0000259" key="1">
    <source>
        <dbReference type="Pfam" id="PF04326"/>
    </source>
</evidence>
<protein>
    <submittedName>
        <fullName evidence="2">ATP-binding protein</fullName>
    </submittedName>
</protein>
<dbReference type="InterPro" id="IPR038461">
    <property type="entry name" value="Schlafen_AlbA_2_dom_sf"/>
</dbReference>
<proteinExistence type="predicted"/>
<name>A0A7X2P0V9_9FIRM</name>
<reference evidence="2 3" key="1">
    <citation type="submission" date="2019-08" db="EMBL/GenBank/DDBJ databases">
        <title>In-depth cultivation of the pig gut microbiome towards novel bacterial diversity and tailored functional studies.</title>
        <authorList>
            <person name="Wylensek D."/>
            <person name="Hitch T.C.A."/>
            <person name="Clavel T."/>
        </authorList>
    </citation>
    <scope>NUCLEOTIDE SEQUENCE [LARGE SCALE GENOMIC DNA]</scope>
    <source>
        <strain evidence="2 3">BSM-380-WT-5A</strain>
    </source>
</reference>
<dbReference type="Pfam" id="PF04326">
    <property type="entry name" value="SLFN_AlbA_2"/>
    <property type="match status" value="1"/>
</dbReference>
<comment type="caution">
    <text evidence="2">The sequence shown here is derived from an EMBL/GenBank/DDBJ whole genome shotgun (WGS) entry which is preliminary data.</text>
</comment>
<evidence type="ECO:0000313" key="3">
    <source>
        <dbReference type="Proteomes" id="UP000440513"/>
    </source>
</evidence>
<feature type="domain" description="Schlafen AlbA-2" evidence="1">
    <location>
        <begin position="35"/>
        <end position="98"/>
    </location>
</feature>
<sequence length="101" mass="11684">MKEYLPFTDKDGNKIRLNDLTYSDICNIREQGIEEDYKIEFKSQWDENFKKKHLCQTIASFANAEGGWLLVGIEDGTGNYVGIEKQRSDFSQTIVQNIMNP</sequence>
<keyword evidence="2" id="KW-0547">Nucleotide-binding</keyword>
<dbReference type="PANTHER" id="PTHR30595">
    <property type="entry name" value="GLPR-RELATED TRANSCRIPTIONAL REPRESSOR"/>
    <property type="match status" value="1"/>
</dbReference>
<dbReference type="RefSeq" id="WP_154431280.1">
    <property type="nucleotide sequence ID" value="NZ_VUMS01000002.1"/>
</dbReference>
<keyword evidence="3" id="KW-1185">Reference proteome</keyword>
<gene>
    <name evidence="2" type="ORF">FYJ57_01625</name>
</gene>
<dbReference type="GO" id="GO:0005524">
    <property type="term" value="F:ATP binding"/>
    <property type="evidence" value="ECO:0007669"/>
    <property type="project" value="UniProtKB-KW"/>
</dbReference>
<dbReference type="Proteomes" id="UP000440513">
    <property type="component" value="Unassembled WGS sequence"/>
</dbReference>
<organism evidence="2 3">
    <name type="scientific">Oliverpabstia intestinalis</name>
    <dbReference type="NCBI Taxonomy" id="2606633"/>
    <lineage>
        <taxon>Bacteria</taxon>
        <taxon>Bacillati</taxon>
        <taxon>Bacillota</taxon>
        <taxon>Clostridia</taxon>
        <taxon>Lachnospirales</taxon>
        <taxon>Lachnospiraceae</taxon>
        <taxon>Oliverpabstia</taxon>
    </lineage>
</organism>
<accession>A0A7X2P0V9</accession>
<dbReference type="AlphaFoldDB" id="A0A7X2P0V9"/>
<keyword evidence="2" id="KW-0067">ATP-binding</keyword>
<dbReference type="EMBL" id="VUMS01000002">
    <property type="protein sequence ID" value="MST65462.1"/>
    <property type="molecule type" value="Genomic_DNA"/>
</dbReference>
<evidence type="ECO:0000313" key="2">
    <source>
        <dbReference type="EMBL" id="MST65462.1"/>
    </source>
</evidence>
<dbReference type="PANTHER" id="PTHR30595:SF6">
    <property type="entry name" value="SCHLAFEN ALBA-2 DOMAIN-CONTAINING PROTEIN"/>
    <property type="match status" value="1"/>
</dbReference>
<dbReference type="Gene3D" id="3.30.950.30">
    <property type="entry name" value="Schlafen, AAA domain"/>
    <property type="match status" value="1"/>
</dbReference>
<dbReference type="InterPro" id="IPR007421">
    <property type="entry name" value="Schlafen_AlbA_2_dom"/>
</dbReference>